<dbReference type="GO" id="GO:0016787">
    <property type="term" value="F:hydrolase activity"/>
    <property type="evidence" value="ECO:0007669"/>
    <property type="project" value="InterPro"/>
</dbReference>
<reference evidence="2" key="1">
    <citation type="submission" date="2020-04" db="EMBL/GenBank/DDBJ databases">
        <authorList>
            <person name="Zhang T."/>
        </authorList>
    </citation>
    <scope>NUCLEOTIDE SEQUENCE</scope>
    <source>
        <strain evidence="2">HKST-UBA01</strain>
    </source>
</reference>
<proteinExistence type="predicted"/>
<dbReference type="SUPFAM" id="SSF56300">
    <property type="entry name" value="Metallo-dependent phosphatases"/>
    <property type="match status" value="1"/>
</dbReference>
<reference evidence="2" key="2">
    <citation type="journal article" date="2021" name="Microbiome">
        <title>Successional dynamics and alternative stable states in a saline activated sludge microbial community over 9 years.</title>
        <authorList>
            <person name="Wang Y."/>
            <person name="Ye J."/>
            <person name="Ju F."/>
            <person name="Liu L."/>
            <person name="Boyd J.A."/>
            <person name="Deng Y."/>
            <person name="Parks D.H."/>
            <person name="Jiang X."/>
            <person name="Yin X."/>
            <person name="Woodcroft B.J."/>
            <person name="Tyson G.W."/>
            <person name="Hugenholtz P."/>
            <person name="Polz M.F."/>
            <person name="Zhang T."/>
        </authorList>
    </citation>
    <scope>NUCLEOTIDE SEQUENCE</scope>
    <source>
        <strain evidence="2">HKST-UBA01</strain>
    </source>
</reference>
<dbReference type="InterPro" id="IPR029052">
    <property type="entry name" value="Metallo-depent_PP-like"/>
</dbReference>
<dbReference type="InterPro" id="IPR004843">
    <property type="entry name" value="Calcineurin-like_PHP"/>
</dbReference>
<evidence type="ECO:0000313" key="3">
    <source>
        <dbReference type="Proteomes" id="UP000697710"/>
    </source>
</evidence>
<dbReference type="Pfam" id="PF00149">
    <property type="entry name" value="Metallophos"/>
    <property type="match status" value="1"/>
</dbReference>
<evidence type="ECO:0000313" key="2">
    <source>
        <dbReference type="EMBL" id="MCA9727782.1"/>
    </source>
</evidence>
<feature type="domain" description="Calcineurin-like phosphoesterase" evidence="1">
    <location>
        <begin position="116"/>
        <end position="229"/>
    </location>
</feature>
<protein>
    <submittedName>
        <fullName evidence="2">Metallophosphoesterase</fullName>
    </submittedName>
</protein>
<sequence>MSSALRTKSRRTPGRHDGAIPRYRGGPWSECALPTRAEAWPKFGTRALRDLSGDDYDITREDLRTYSQGKIWVWPAEHIFFLCDVHADTEAFLRCLVATGGIERTGSGDTEYTLTEVGRSATFVIGGDCFDKGPENLRLLRALGGLIDKGARVEILAGNHDVRALLGLAYAGDKSPRTSHLWVRMGKKSIPLFREIYDQYLTSMNGRIEYPTDEEVRARLFPPDSWFDEFPAVAAGRILPQKIEREIVRIREKMVELVERAAEMGMTLGQVYVATQLAQRLFLQPNGEFRWFFERMRLARRAGSFLMIHAGVDDETAALIHSHGVEGLNDRFRELVEDDLWELYHGPVGNAFRTKYRDADLPLTEGGTELMHRSGIYAIVHGHKNLLRGPRLTMRRGILNVECDSSVDCNTRRLEGLAGPGAAALVIRPDGQMIALSVDYPYAKVFTSSRNLHMVIQT</sequence>
<dbReference type="PANTHER" id="PTHR46546">
    <property type="entry name" value="SHEWANELLA-LIKE PROTEIN PHOSPHATASE 1"/>
    <property type="match status" value="1"/>
</dbReference>
<dbReference type="PANTHER" id="PTHR46546:SF4">
    <property type="entry name" value="SHEWANELLA-LIKE PROTEIN PHOSPHATASE 1"/>
    <property type="match status" value="1"/>
</dbReference>
<dbReference type="EMBL" id="JAGQHR010000235">
    <property type="protein sequence ID" value="MCA9727782.1"/>
    <property type="molecule type" value="Genomic_DNA"/>
</dbReference>
<dbReference type="Gene3D" id="3.60.21.10">
    <property type="match status" value="1"/>
</dbReference>
<accession>A0A956RPV2</accession>
<comment type="caution">
    <text evidence="2">The sequence shown here is derived from an EMBL/GenBank/DDBJ whole genome shotgun (WGS) entry which is preliminary data.</text>
</comment>
<dbReference type="Proteomes" id="UP000697710">
    <property type="component" value="Unassembled WGS sequence"/>
</dbReference>
<gene>
    <name evidence="2" type="ORF">KC729_08875</name>
</gene>
<dbReference type="AlphaFoldDB" id="A0A956RPV2"/>
<organism evidence="2 3">
    <name type="scientific">Eiseniibacteriota bacterium</name>
    <dbReference type="NCBI Taxonomy" id="2212470"/>
    <lineage>
        <taxon>Bacteria</taxon>
        <taxon>Candidatus Eiseniibacteriota</taxon>
    </lineage>
</organism>
<name>A0A956RPV2_UNCEI</name>
<evidence type="ECO:0000259" key="1">
    <source>
        <dbReference type="Pfam" id="PF00149"/>
    </source>
</evidence>